<keyword evidence="2" id="KW-0472">Membrane</keyword>
<reference evidence="3 4" key="1">
    <citation type="submission" date="2018-10" db="EMBL/GenBank/DDBJ databases">
        <title>Relationship between Morphology and Antimicrobial Activity in Streptomyces.</title>
        <authorList>
            <person name="Kang H.J."/>
            <person name="Kim S.B."/>
        </authorList>
    </citation>
    <scope>NUCLEOTIDE SEQUENCE [LARGE SCALE GENOMIC DNA]</scope>
    <source>
        <strain evidence="3 4">BH38</strain>
    </source>
</reference>
<feature type="transmembrane region" description="Helical" evidence="2">
    <location>
        <begin position="85"/>
        <end position="104"/>
    </location>
</feature>
<dbReference type="Proteomes" id="UP000271554">
    <property type="component" value="Chromosome"/>
</dbReference>
<evidence type="ECO:0000256" key="2">
    <source>
        <dbReference type="SAM" id="Phobius"/>
    </source>
</evidence>
<keyword evidence="2" id="KW-1133">Transmembrane helix</keyword>
<protein>
    <recommendedName>
        <fullName evidence="5">Integral membrane protein</fullName>
    </recommendedName>
</protein>
<proteinExistence type="predicted"/>
<dbReference type="KEGG" id="shun:DWB77_02993"/>
<sequence>MLRRPIAIVAALILFAEACGIVLVNWVLGLVAHNQNMSLAGIDPHAISVGAWVAGGLFGLFLAVCGVLLLIVGIRDRAPGRIARITLIACAVVHAVLAAFTVGLVGWGAFAYLMVVLALLVLVLLAYARERPVAKAGPAPEDGTPPAPNGAPAAA</sequence>
<keyword evidence="2" id="KW-0812">Transmembrane</keyword>
<evidence type="ECO:0000313" key="3">
    <source>
        <dbReference type="EMBL" id="AYG80855.1"/>
    </source>
</evidence>
<organism evidence="3 4">
    <name type="scientific">Streptomyces hundungensis</name>
    <dbReference type="NCBI Taxonomy" id="1077946"/>
    <lineage>
        <taxon>Bacteria</taxon>
        <taxon>Bacillati</taxon>
        <taxon>Actinomycetota</taxon>
        <taxon>Actinomycetes</taxon>
        <taxon>Kitasatosporales</taxon>
        <taxon>Streptomycetaceae</taxon>
        <taxon>Streptomyces</taxon>
    </lineage>
</organism>
<evidence type="ECO:0008006" key="5">
    <source>
        <dbReference type="Google" id="ProtNLM"/>
    </source>
</evidence>
<feature type="transmembrane region" description="Helical" evidence="2">
    <location>
        <begin position="110"/>
        <end position="128"/>
    </location>
</feature>
<gene>
    <name evidence="3" type="ORF">DWB77_02993</name>
</gene>
<evidence type="ECO:0000313" key="4">
    <source>
        <dbReference type="Proteomes" id="UP000271554"/>
    </source>
</evidence>
<dbReference type="AlphaFoldDB" id="A0A387HAG5"/>
<feature type="region of interest" description="Disordered" evidence="1">
    <location>
        <begin position="135"/>
        <end position="155"/>
    </location>
</feature>
<evidence type="ECO:0000256" key="1">
    <source>
        <dbReference type="SAM" id="MobiDB-lite"/>
    </source>
</evidence>
<accession>A0A387HAG5</accession>
<name>A0A387HAG5_9ACTN</name>
<dbReference type="EMBL" id="CP032698">
    <property type="protein sequence ID" value="AYG80855.1"/>
    <property type="molecule type" value="Genomic_DNA"/>
</dbReference>
<feature type="transmembrane region" description="Helical" evidence="2">
    <location>
        <begin position="7"/>
        <end position="29"/>
    </location>
</feature>
<feature type="transmembrane region" description="Helical" evidence="2">
    <location>
        <begin position="49"/>
        <end position="73"/>
    </location>
</feature>
<keyword evidence="4" id="KW-1185">Reference proteome</keyword>